<dbReference type="SUPFAM" id="SSF53335">
    <property type="entry name" value="S-adenosyl-L-methionine-dependent methyltransferases"/>
    <property type="match status" value="1"/>
</dbReference>
<dbReference type="Gene3D" id="3.40.50.150">
    <property type="entry name" value="Vaccinia Virus protein VP39"/>
    <property type="match status" value="1"/>
</dbReference>
<name>A0ABQ6HVN4_9MICO</name>
<evidence type="ECO:0000256" key="4">
    <source>
        <dbReference type="SAM" id="MobiDB-lite"/>
    </source>
</evidence>
<dbReference type="PANTHER" id="PTHR43464">
    <property type="entry name" value="METHYLTRANSFERASE"/>
    <property type="match status" value="1"/>
</dbReference>
<dbReference type="Pfam" id="PF13649">
    <property type="entry name" value="Methyltransf_25"/>
    <property type="match status" value="1"/>
</dbReference>
<keyword evidence="8" id="KW-1185">Reference proteome</keyword>
<organism evidence="7 8">
    <name type="scientific">Luteimicrobium album</name>
    <dbReference type="NCBI Taxonomy" id="1054550"/>
    <lineage>
        <taxon>Bacteria</taxon>
        <taxon>Bacillati</taxon>
        <taxon>Actinomycetota</taxon>
        <taxon>Actinomycetes</taxon>
        <taxon>Micrococcales</taxon>
        <taxon>Luteimicrobium</taxon>
    </lineage>
</organism>
<keyword evidence="2" id="KW-0808">Transferase</keyword>
<evidence type="ECO:0000313" key="8">
    <source>
        <dbReference type="Proteomes" id="UP001157091"/>
    </source>
</evidence>
<evidence type="ECO:0000256" key="1">
    <source>
        <dbReference type="ARBA" id="ARBA00022603"/>
    </source>
</evidence>
<feature type="transmembrane region" description="Helical" evidence="5">
    <location>
        <begin position="33"/>
        <end position="55"/>
    </location>
</feature>
<dbReference type="InterPro" id="IPR029063">
    <property type="entry name" value="SAM-dependent_MTases_sf"/>
</dbReference>
<dbReference type="Proteomes" id="UP001157091">
    <property type="component" value="Unassembled WGS sequence"/>
</dbReference>
<evidence type="ECO:0000313" key="7">
    <source>
        <dbReference type="EMBL" id="GMA22415.1"/>
    </source>
</evidence>
<proteinExistence type="predicted"/>
<dbReference type="EMBL" id="BSUK01000001">
    <property type="protein sequence ID" value="GMA22415.1"/>
    <property type="molecule type" value="Genomic_DNA"/>
</dbReference>
<reference evidence="8" key="1">
    <citation type="journal article" date="2019" name="Int. J. Syst. Evol. Microbiol.">
        <title>The Global Catalogue of Microorganisms (GCM) 10K type strain sequencing project: providing services to taxonomists for standard genome sequencing and annotation.</title>
        <authorList>
            <consortium name="The Broad Institute Genomics Platform"/>
            <consortium name="The Broad Institute Genome Sequencing Center for Infectious Disease"/>
            <person name="Wu L."/>
            <person name="Ma J."/>
        </authorList>
    </citation>
    <scope>NUCLEOTIDE SEQUENCE [LARGE SCALE GENOMIC DNA]</scope>
    <source>
        <strain evidence="8">NBRC 106348</strain>
    </source>
</reference>
<sequence length="341" mass="35816">MPVRATSCDAEASRPCLSSRPTAPAAPRGETRAVVVSVVGSGVIALVAVSMVAVAGRRDLRPLRETRAHFTGPRGSAPSTVEAMTPTTPTLSDDDRTALYDAQNVWAADDDFFLALVGGREESRVLDLGCGTGRLTLALAAAGHRVTGIDPDDGAVAAARRKPGADAVVWVAGTSEQVPPGAGFDTALMTAHVAQAITDEGMWRGTLDDLHAALVPGGLLAFDSRDPADRAWERWTPERSRGTTTLPDGTSVEGWHEVTGVEESGPDGGPPDTWLVHLAEHTLLPDGTHVVDVGELVFRSEARLRADLDAAGFVVEQVHGGWDRQPVGEGVGELIVLARRV</sequence>
<feature type="domain" description="Methyltransferase" evidence="6">
    <location>
        <begin position="125"/>
        <end position="218"/>
    </location>
</feature>
<keyword evidence="3" id="KW-0949">S-adenosyl-L-methionine</keyword>
<accession>A0ABQ6HVN4</accession>
<dbReference type="CDD" id="cd02440">
    <property type="entry name" value="AdoMet_MTases"/>
    <property type="match status" value="1"/>
</dbReference>
<protein>
    <recommendedName>
        <fullName evidence="6">Methyltransferase domain-containing protein</fullName>
    </recommendedName>
</protein>
<evidence type="ECO:0000256" key="2">
    <source>
        <dbReference type="ARBA" id="ARBA00022679"/>
    </source>
</evidence>
<evidence type="ECO:0000256" key="3">
    <source>
        <dbReference type="ARBA" id="ARBA00022691"/>
    </source>
</evidence>
<keyword evidence="5" id="KW-1133">Transmembrane helix</keyword>
<gene>
    <name evidence="7" type="ORF">GCM10025864_01740</name>
</gene>
<dbReference type="InterPro" id="IPR041698">
    <property type="entry name" value="Methyltransf_25"/>
</dbReference>
<feature type="region of interest" description="Disordered" evidence="4">
    <location>
        <begin position="1"/>
        <end position="30"/>
    </location>
</feature>
<feature type="region of interest" description="Disordered" evidence="4">
    <location>
        <begin position="68"/>
        <end position="91"/>
    </location>
</feature>
<keyword evidence="5" id="KW-0472">Membrane</keyword>
<keyword evidence="5" id="KW-0812">Transmembrane</keyword>
<keyword evidence="1" id="KW-0489">Methyltransferase</keyword>
<dbReference type="PANTHER" id="PTHR43464:SF19">
    <property type="entry name" value="UBIQUINONE BIOSYNTHESIS O-METHYLTRANSFERASE, MITOCHONDRIAL"/>
    <property type="match status" value="1"/>
</dbReference>
<evidence type="ECO:0000259" key="6">
    <source>
        <dbReference type="Pfam" id="PF13649"/>
    </source>
</evidence>
<evidence type="ECO:0000256" key="5">
    <source>
        <dbReference type="SAM" id="Phobius"/>
    </source>
</evidence>
<comment type="caution">
    <text evidence="7">The sequence shown here is derived from an EMBL/GenBank/DDBJ whole genome shotgun (WGS) entry which is preliminary data.</text>
</comment>